<feature type="compositionally biased region" description="Low complexity" evidence="1">
    <location>
        <begin position="9"/>
        <end position="18"/>
    </location>
</feature>
<dbReference type="AlphaFoldDB" id="A0A5N6Z6L9"/>
<sequence length="800" mass="90329">KKKIAQVVEPQAAAEPIPESEPIPLPKTEKKKKKTVKTVEPQAAPDPGPEPARALDPEPEPASASAPVNVPGAEPEPAPEPAEPPAPEPGKPMKKIRKSQRFVSTVEPAPPPADVPAADAPAEAAGGPPTPPPESAAPERSAGKERPRVERAPGSISWAMWDGVPPAKRPSHREEKHTRREQSPSGMTRLKSSRHSRPKVPENNIERPLAPEKDRQREATHDRVAAISNFIFGGPPPPSRTKSGRRHGESASRHTSRRPPADMDGPAFPSPPPDEQLEMPDKAARMMGAPPPGSRRERPRGTLKRSSARDPYTIDDEDIVVVNRDDVDGEPKADSRESRPSERRSRRKSRSGHGDLQEDAVMVDADPTQQGPDIISGPDDIAFVEAPRERRVKRSNTAPKKAETGGIMGLIGSLRRNIRPEMPERHKSRSYRDEDGRYMTEPEREDARRQRREERRRRSSRPDPEREGYATDTGPAMAIPEIQVEDVDARREAHRARRASRQVDVDQPRHSEFHEAEERRAGRRERHRAREREMQELQLREEEERAQRHREEKMARRAAREERRAREEQEAREAEAHDAREVEAREAKAAERRERRRRREAEMDVNPGYDPRSRKRHSRIDDSATRDFYMQGGDPEKAYSSHRPGDDGERARHRRSRASDETRPSPMPPGGRRDKTSSWINSQASDPPEPPPIVPTVMDTPPGPGEPMNGAHSISSDEEARHDLRRKARRRARYPGLTDQEIEEVRARKREARRSERGVKSSSGSGDYERDRGAKHDRYDQPLPISGGRRPNWFKKLTGF</sequence>
<dbReference type="OrthoDB" id="5244639at2759"/>
<feature type="compositionally biased region" description="Low complexity" evidence="1">
    <location>
        <begin position="61"/>
        <end position="73"/>
    </location>
</feature>
<feature type="non-terminal residue" evidence="2">
    <location>
        <position position="1"/>
    </location>
</feature>
<feature type="compositionally biased region" description="Basic and acidic residues" evidence="1">
    <location>
        <begin position="634"/>
        <end position="650"/>
    </location>
</feature>
<feature type="compositionally biased region" description="Basic and acidic residues" evidence="1">
    <location>
        <begin position="209"/>
        <end position="224"/>
    </location>
</feature>
<feature type="compositionally biased region" description="Basic and acidic residues" evidence="1">
    <location>
        <begin position="418"/>
        <end position="453"/>
    </location>
</feature>
<feature type="compositionally biased region" description="Basic residues" evidence="1">
    <location>
        <begin position="723"/>
        <end position="733"/>
    </location>
</feature>
<reference evidence="3" key="1">
    <citation type="submission" date="2019-04" db="EMBL/GenBank/DDBJ databases">
        <title>Friends and foes A comparative genomics studyof 23 Aspergillus species from section Flavi.</title>
        <authorList>
            <consortium name="DOE Joint Genome Institute"/>
            <person name="Kjaerbolling I."/>
            <person name="Vesth T."/>
            <person name="Frisvad J.C."/>
            <person name="Nybo J.L."/>
            <person name="Theobald S."/>
            <person name="Kildgaard S."/>
            <person name="Isbrandt T."/>
            <person name="Kuo A."/>
            <person name="Sato A."/>
            <person name="Lyhne E.K."/>
            <person name="Kogle M.E."/>
            <person name="Wiebenga A."/>
            <person name="Kun R.S."/>
            <person name="Lubbers R.J."/>
            <person name="Makela M.R."/>
            <person name="Barry K."/>
            <person name="Chovatia M."/>
            <person name="Clum A."/>
            <person name="Daum C."/>
            <person name="Haridas S."/>
            <person name="He G."/>
            <person name="LaButti K."/>
            <person name="Lipzen A."/>
            <person name="Mondo S."/>
            <person name="Riley R."/>
            <person name="Salamov A."/>
            <person name="Simmons B.A."/>
            <person name="Magnuson J.K."/>
            <person name="Henrissat B."/>
            <person name="Mortensen U.H."/>
            <person name="Larsen T.O."/>
            <person name="Devries R.P."/>
            <person name="Grigoriev I.V."/>
            <person name="Machida M."/>
            <person name="Baker S.E."/>
            <person name="Andersen M.R."/>
        </authorList>
    </citation>
    <scope>NUCLEOTIDE SEQUENCE [LARGE SCALE GENOMIC DNA]</scope>
    <source>
        <strain evidence="3">CBS 553.77</strain>
    </source>
</reference>
<feature type="compositionally biased region" description="Basic and acidic residues" evidence="1">
    <location>
        <begin position="460"/>
        <end position="469"/>
    </location>
</feature>
<feature type="compositionally biased region" description="Basic and acidic residues" evidence="1">
    <location>
        <begin position="528"/>
        <end position="593"/>
    </location>
</feature>
<evidence type="ECO:0000313" key="3">
    <source>
        <dbReference type="Proteomes" id="UP000327118"/>
    </source>
</evidence>
<organism evidence="2 3">
    <name type="scientific">Aspergillus coremiiformis</name>
    <dbReference type="NCBI Taxonomy" id="138285"/>
    <lineage>
        <taxon>Eukaryota</taxon>
        <taxon>Fungi</taxon>
        <taxon>Dikarya</taxon>
        <taxon>Ascomycota</taxon>
        <taxon>Pezizomycotina</taxon>
        <taxon>Eurotiomycetes</taxon>
        <taxon>Eurotiomycetidae</taxon>
        <taxon>Eurotiales</taxon>
        <taxon>Aspergillaceae</taxon>
        <taxon>Aspergillus</taxon>
        <taxon>Aspergillus subgen. Circumdati</taxon>
    </lineage>
</organism>
<feature type="compositionally biased region" description="Basic and acidic residues" evidence="1">
    <location>
        <begin position="141"/>
        <end position="151"/>
    </location>
</feature>
<protein>
    <submittedName>
        <fullName evidence="2">Uncharacterized protein</fullName>
    </submittedName>
</protein>
<gene>
    <name evidence="2" type="ORF">BDV28DRAFT_148226</name>
</gene>
<accession>A0A5N6Z6L9</accession>
<name>A0A5N6Z6L9_9EURO</name>
<feature type="compositionally biased region" description="Basic and acidic residues" evidence="1">
    <location>
        <begin position="323"/>
        <end position="343"/>
    </location>
</feature>
<proteinExistence type="predicted"/>
<feature type="compositionally biased region" description="Basic and acidic residues" evidence="1">
    <location>
        <begin position="172"/>
        <end position="182"/>
    </location>
</feature>
<feature type="region of interest" description="Disordered" evidence="1">
    <location>
        <begin position="1"/>
        <end position="800"/>
    </location>
</feature>
<evidence type="ECO:0000313" key="2">
    <source>
        <dbReference type="EMBL" id="KAE8353285.1"/>
    </source>
</evidence>
<keyword evidence="3" id="KW-1185">Reference proteome</keyword>
<feature type="compositionally biased region" description="Basic and acidic residues" evidence="1">
    <location>
        <begin position="501"/>
        <end position="520"/>
    </location>
</feature>
<dbReference type="EMBL" id="ML739102">
    <property type="protein sequence ID" value="KAE8353285.1"/>
    <property type="molecule type" value="Genomic_DNA"/>
</dbReference>
<dbReference type="Proteomes" id="UP000327118">
    <property type="component" value="Unassembled WGS sequence"/>
</dbReference>
<evidence type="ECO:0000256" key="1">
    <source>
        <dbReference type="SAM" id="MobiDB-lite"/>
    </source>
</evidence>
<feature type="compositionally biased region" description="Low complexity" evidence="1">
    <location>
        <begin position="115"/>
        <end position="127"/>
    </location>
</feature>
<feature type="compositionally biased region" description="Basic and acidic residues" evidence="1">
    <location>
        <begin position="767"/>
        <end position="780"/>
    </location>
</feature>
<feature type="compositionally biased region" description="Pro residues" evidence="1">
    <location>
        <begin position="74"/>
        <end position="90"/>
    </location>
</feature>